<keyword evidence="2" id="KW-0812">Transmembrane</keyword>
<proteinExistence type="predicted"/>
<gene>
    <name evidence="3" type="ORF">AXF14_07730</name>
</gene>
<reference evidence="4" key="1">
    <citation type="submission" date="2016-02" db="EMBL/GenBank/DDBJ databases">
        <authorList>
            <person name="Holder M.E."/>
            <person name="Ajami N.J."/>
            <person name="Petrosino J.F."/>
        </authorList>
    </citation>
    <scope>NUCLEOTIDE SEQUENCE [LARGE SCALE GENOMIC DNA]</scope>
    <source>
        <strain evidence="4">CCUG 36733</strain>
    </source>
</reference>
<dbReference type="Proteomes" id="UP000065220">
    <property type="component" value="Chromosome"/>
</dbReference>
<feature type="region of interest" description="Disordered" evidence="1">
    <location>
        <begin position="93"/>
        <end position="115"/>
    </location>
</feature>
<sequence length="115" mass="11530">MATAASLMPLPWALLCAGLVSKCLRHPQDIHPLRLTPRASTAARLLLLSEAVIIVLVPSLAMILAGTAGIALVGGSALIATLAMMLRELVATSPSAPPSEPAGSGRVSLSVASGG</sequence>
<evidence type="ECO:0000313" key="3">
    <source>
        <dbReference type="EMBL" id="AMD87492.1"/>
    </source>
</evidence>
<protein>
    <submittedName>
        <fullName evidence="3">Uncharacterized protein</fullName>
    </submittedName>
</protein>
<evidence type="ECO:0000256" key="1">
    <source>
        <dbReference type="SAM" id="MobiDB-lite"/>
    </source>
</evidence>
<accession>A0A0X8JFB7</accession>
<evidence type="ECO:0000256" key="2">
    <source>
        <dbReference type="SAM" id="Phobius"/>
    </source>
</evidence>
<evidence type="ECO:0000313" key="4">
    <source>
        <dbReference type="Proteomes" id="UP000065220"/>
    </source>
</evidence>
<keyword evidence="2" id="KW-1133">Transmembrane helix</keyword>
<keyword evidence="4" id="KW-1185">Reference proteome</keyword>
<dbReference type="AlphaFoldDB" id="A0A0X8JFB7"/>
<feature type="transmembrane region" description="Helical" evidence="2">
    <location>
        <begin position="51"/>
        <end position="79"/>
    </location>
</feature>
<organism evidence="3 4">
    <name type="scientific">Actinomyces radicidentis</name>
    <dbReference type="NCBI Taxonomy" id="111015"/>
    <lineage>
        <taxon>Bacteria</taxon>
        <taxon>Bacillati</taxon>
        <taxon>Actinomycetota</taxon>
        <taxon>Actinomycetes</taxon>
        <taxon>Actinomycetales</taxon>
        <taxon>Actinomycetaceae</taxon>
        <taxon>Actinomyces</taxon>
    </lineage>
</organism>
<name>A0A0X8JFB7_ACTRD</name>
<dbReference type="KEGG" id="ard:AXF14_07730"/>
<dbReference type="EMBL" id="CP014228">
    <property type="protein sequence ID" value="AMD87492.1"/>
    <property type="molecule type" value="Genomic_DNA"/>
</dbReference>
<keyword evidence="2" id="KW-0472">Membrane</keyword>